<dbReference type="EMBL" id="WNKX01000004">
    <property type="protein sequence ID" value="MTW10364.1"/>
    <property type="molecule type" value="Genomic_DNA"/>
</dbReference>
<dbReference type="Proteomes" id="UP000472320">
    <property type="component" value="Unassembled WGS sequence"/>
</dbReference>
<dbReference type="RefSeq" id="WP_155453307.1">
    <property type="nucleotide sequence ID" value="NZ_WNKX01000004.1"/>
</dbReference>
<comment type="caution">
    <text evidence="1">The sequence shown here is derived from an EMBL/GenBank/DDBJ whole genome shotgun (WGS) entry which is preliminary data.</text>
</comment>
<keyword evidence="2" id="KW-1185">Reference proteome</keyword>
<sequence length="154" mass="17238">MQEEDFSLGGDHSRIPSREDWGDFAGDFDAADAFRNFFGKSNREMQPEFSKDALMRAQDLRFMPSRPFSYYIKGLADFVLFGSYSGDAPDIANSFISVVQDRADSAPWALASALNEVNDALDSIMSNSDRFCTHPEIYGDLTELAKQAKDKLPN</sequence>
<name>A0A6L6QE75_9BURK</name>
<evidence type="ECO:0000313" key="1">
    <source>
        <dbReference type="EMBL" id="MTW10364.1"/>
    </source>
</evidence>
<dbReference type="AlphaFoldDB" id="A0A6L6QE75"/>
<gene>
    <name evidence="1" type="ORF">GM658_07070</name>
</gene>
<organism evidence="1 2">
    <name type="scientific">Massilia eburnea</name>
    <dbReference type="NCBI Taxonomy" id="1776165"/>
    <lineage>
        <taxon>Bacteria</taxon>
        <taxon>Pseudomonadati</taxon>
        <taxon>Pseudomonadota</taxon>
        <taxon>Betaproteobacteria</taxon>
        <taxon>Burkholderiales</taxon>
        <taxon>Oxalobacteraceae</taxon>
        <taxon>Telluria group</taxon>
        <taxon>Massilia</taxon>
    </lineage>
</organism>
<dbReference type="OrthoDB" id="7471151at2"/>
<evidence type="ECO:0000313" key="2">
    <source>
        <dbReference type="Proteomes" id="UP000472320"/>
    </source>
</evidence>
<protein>
    <submittedName>
        <fullName evidence="1">Uncharacterized protein</fullName>
    </submittedName>
</protein>
<accession>A0A6L6QE75</accession>
<reference evidence="1 2" key="1">
    <citation type="submission" date="2019-11" db="EMBL/GenBank/DDBJ databases">
        <title>Type strains purchased from KCTC, JCM and DSMZ.</title>
        <authorList>
            <person name="Lu H."/>
        </authorList>
    </citation>
    <scope>NUCLEOTIDE SEQUENCE [LARGE SCALE GENOMIC DNA]</scope>
    <source>
        <strain evidence="1 2">JCM 31587</strain>
    </source>
</reference>
<proteinExistence type="predicted"/>